<sequence length="39" mass="4671">MEEDFNRRFSPQFSQKSQRKRAPSCVICPSFGWCRNHPL</sequence>
<evidence type="ECO:0000256" key="1">
    <source>
        <dbReference type="SAM" id="MobiDB-lite"/>
    </source>
</evidence>
<dbReference type="EMBL" id="ANJA01002794">
    <property type="protein sequence ID" value="ETO68011.1"/>
    <property type="molecule type" value="Genomic_DNA"/>
</dbReference>
<reference evidence="2 3" key="1">
    <citation type="submission" date="2013-11" db="EMBL/GenBank/DDBJ databases">
        <title>The Genome Sequence of Phytophthora parasitica P1976.</title>
        <authorList>
            <consortium name="The Broad Institute Genomics Platform"/>
            <person name="Russ C."/>
            <person name="Tyler B."/>
            <person name="Panabieres F."/>
            <person name="Shan W."/>
            <person name="Tripathy S."/>
            <person name="Grunwald N."/>
            <person name="Machado M."/>
            <person name="Johnson C.S."/>
            <person name="Walker B."/>
            <person name="Young S."/>
            <person name="Zeng Q."/>
            <person name="Gargeya S."/>
            <person name="Fitzgerald M."/>
            <person name="Haas B."/>
            <person name="Abouelleil A."/>
            <person name="Allen A.W."/>
            <person name="Alvarado L."/>
            <person name="Arachchi H.M."/>
            <person name="Berlin A.M."/>
            <person name="Chapman S.B."/>
            <person name="Gainer-Dewar J."/>
            <person name="Goldberg J."/>
            <person name="Griggs A."/>
            <person name="Gujja S."/>
            <person name="Hansen M."/>
            <person name="Howarth C."/>
            <person name="Imamovic A."/>
            <person name="Ireland A."/>
            <person name="Larimer J."/>
            <person name="McCowan C."/>
            <person name="Murphy C."/>
            <person name="Pearson M."/>
            <person name="Poon T.W."/>
            <person name="Priest M."/>
            <person name="Roberts A."/>
            <person name="Saif S."/>
            <person name="Shea T."/>
            <person name="Sisk P."/>
            <person name="Sykes S."/>
            <person name="Wortman J."/>
            <person name="Nusbaum C."/>
            <person name="Birren B."/>
        </authorList>
    </citation>
    <scope>NUCLEOTIDE SEQUENCE [LARGE SCALE GENOMIC DNA]</scope>
    <source>
        <strain evidence="2 3">P1976</strain>
    </source>
</reference>
<gene>
    <name evidence="2" type="ORF">F444_15124</name>
</gene>
<comment type="caution">
    <text evidence="2">The sequence shown here is derived from an EMBL/GenBank/DDBJ whole genome shotgun (WGS) entry which is preliminary data.</text>
</comment>
<dbReference type="Proteomes" id="UP000028582">
    <property type="component" value="Unassembled WGS sequence"/>
</dbReference>
<name>A0A080ZN00_PHYNI</name>
<feature type="region of interest" description="Disordered" evidence="1">
    <location>
        <begin position="1"/>
        <end position="22"/>
    </location>
</feature>
<accession>A0A080ZN00</accession>
<protein>
    <submittedName>
        <fullName evidence="2">Uncharacterized protein</fullName>
    </submittedName>
</protein>
<dbReference type="AlphaFoldDB" id="A0A080ZN00"/>
<organism evidence="2 3">
    <name type="scientific">Phytophthora nicotianae P1976</name>
    <dbReference type="NCBI Taxonomy" id="1317066"/>
    <lineage>
        <taxon>Eukaryota</taxon>
        <taxon>Sar</taxon>
        <taxon>Stramenopiles</taxon>
        <taxon>Oomycota</taxon>
        <taxon>Peronosporomycetes</taxon>
        <taxon>Peronosporales</taxon>
        <taxon>Peronosporaceae</taxon>
        <taxon>Phytophthora</taxon>
    </lineage>
</organism>
<evidence type="ECO:0000313" key="3">
    <source>
        <dbReference type="Proteomes" id="UP000028582"/>
    </source>
</evidence>
<proteinExistence type="predicted"/>
<evidence type="ECO:0000313" key="2">
    <source>
        <dbReference type="EMBL" id="ETO68011.1"/>
    </source>
</evidence>